<sequence length="182" mass="20349">MMQKIMPAIKRALCSGFLILGALLTTASVAQARYCPIHDPIALLHAIINSPAHQNTDAPERFIVHGKLSIDPARTVESKNRDGIYYLKGYLNGKSLTEDGYVNRFEAPVLMKSYCDTVSCEFLSDEVLVYIYRVRGRFHIFNDFACNLGVYRKPDQETLDGMVSCLRGEGCSVTDDWYGVGN</sequence>
<dbReference type="OrthoDB" id="8451541at2"/>
<protein>
    <submittedName>
        <fullName evidence="2">Uncharacterized protein</fullName>
    </submittedName>
</protein>
<dbReference type="EMBL" id="OMOI01000002">
    <property type="protein sequence ID" value="SPF79248.1"/>
    <property type="molecule type" value="Genomic_DNA"/>
</dbReference>
<keyword evidence="1" id="KW-0732">Signal</keyword>
<accession>A0A2R8AT82</accession>
<keyword evidence="3" id="KW-1185">Reference proteome</keyword>
<dbReference type="AlphaFoldDB" id="A0A2R8AT82"/>
<gene>
    <name evidence="2" type="ORF">ALP8811_03187</name>
</gene>
<proteinExistence type="predicted"/>
<evidence type="ECO:0000313" key="3">
    <source>
        <dbReference type="Proteomes" id="UP000244911"/>
    </source>
</evidence>
<feature type="signal peptide" evidence="1">
    <location>
        <begin position="1"/>
        <end position="32"/>
    </location>
</feature>
<feature type="chain" id="PRO_5015355618" evidence="1">
    <location>
        <begin position="33"/>
        <end position="182"/>
    </location>
</feature>
<organism evidence="2 3">
    <name type="scientific">Aliiroseovarius pelagivivens</name>
    <dbReference type="NCBI Taxonomy" id="1639690"/>
    <lineage>
        <taxon>Bacteria</taxon>
        <taxon>Pseudomonadati</taxon>
        <taxon>Pseudomonadota</taxon>
        <taxon>Alphaproteobacteria</taxon>
        <taxon>Rhodobacterales</taxon>
        <taxon>Paracoccaceae</taxon>
        <taxon>Aliiroseovarius</taxon>
    </lineage>
</organism>
<evidence type="ECO:0000256" key="1">
    <source>
        <dbReference type="SAM" id="SignalP"/>
    </source>
</evidence>
<dbReference type="Proteomes" id="UP000244911">
    <property type="component" value="Unassembled WGS sequence"/>
</dbReference>
<name>A0A2R8AT82_9RHOB</name>
<evidence type="ECO:0000313" key="2">
    <source>
        <dbReference type="EMBL" id="SPF79248.1"/>
    </source>
</evidence>
<reference evidence="2 3" key="1">
    <citation type="submission" date="2018-03" db="EMBL/GenBank/DDBJ databases">
        <authorList>
            <person name="Keele B.F."/>
        </authorList>
    </citation>
    <scope>NUCLEOTIDE SEQUENCE [LARGE SCALE GENOMIC DNA]</scope>
    <source>
        <strain evidence="2 3">CECT 8811</strain>
    </source>
</reference>